<proteinExistence type="inferred from homology"/>
<evidence type="ECO:0000256" key="3">
    <source>
        <dbReference type="ARBA" id="ARBA00022982"/>
    </source>
</evidence>
<sequence>MPEITMYCTASCPFCTRAEKLLIKKGMKINKIRVDGDKAMLKEMIKRTGQNTVPQIYIGNKHVGGFDDLSELDIMDELDPLLGIKSE</sequence>
<evidence type="ECO:0000259" key="6">
    <source>
        <dbReference type="Pfam" id="PF00462"/>
    </source>
</evidence>
<keyword evidence="4" id="KW-1015">Disulfide bond</keyword>
<evidence type="ECO:0000313" key="7">
    <source>
        <dbReference type="EMBL" id="VAX06423.1"/>
    </source>
</evidence>
<organism evidence="7">
    <name type="scientific">hydrothermal vent metagenome</name>
    <dbReference type="NCBI Taxonomy" id="652676"/>
    <lineage>
        <taxon>unclassified sequences</taxon>
        <taxon>metagenomes</taxon>
        <taxon>ecological metagenomes</taxon>
    </lineage>
</organism>
<dbReference type="PANTHER" id="PTHR45694">
    <property type="entry name" value="GLUTAREDOXIN 2"/>
    <property type="match status" value="1"/>
</dbReference>
<dbReference type="InterPro" id="IPR011900">
    <property type="entry name" value="GRX_bact"/>
</dbReference>
<reference evidence="7" key="1">
    <citation type="submission" date="2018-06" db="EMBL/GenBank/DDBJ databases">
        <authorList>
            <person name="Zhirakovskaya E."/>
        </authorList>
    </citation>
    <scope>NUCLEOTIDE SEQUENCE</scope>
</reference>
<protein>
    <recommendedName>
        <fullName evidence="6">Glutaredoxin domain-containing protein</fullName>
    </recommendedName>
</protein>
<dbReference type="SUPFAM" id="SSF52833">
    <property type="entry name" value="Thioredoxin-like"/>
    <property type="match status" value="1"/>
</dbReference>
<dbReference type="GO" id="GO:0015038">
    <property type="term" value="F:glutathione disulfide oxidoreductase activity"/>
    <property type="evidence" value="ECO:0007669"/>
    <property type="project" value="TreeGrafter"/>
</dbReference>
<gene>
    <name evidence="7" type="ORF">MNBD_GAMMA25-1879</name>
</gene>
<dbReference type="AlphaFoldDB" id="A0A3B1B393"/>
<dbReference type="InterPro" id="IPR014025">
    <property type="entry name" value="Glutaredoxin_subgr"/>
</dbReference>
<keyword evidence="5" id="KW-0676">Redox-active center</keyword>
<dbReference type="GO" id="GO:0005737">
    <property type="term" value="C:cytoplasm"/>
    <property type="evidence" value="ECO:0007669"/>
    <property type="project" value="TreeGrafter"/>
</dbReference>
<feature type="domain" description="Glutaredoxin" evidence="6">
    <location>
        <begin position="4"/>
        <end position="63"/>
    </location>
</feature>
<dbReference type="Gene3D" id="3.40.30.10">
    <property type="entry name" value="Glutaredoxin"/>
    <property type="match status" value="1"/>
</dbReference>
<dbReference type="InterPro" id="IPR011767">
    <property type="entry name" value="GLR_AS"/>
</dbReference>
<evidence type="ECO:0000256" key="1">
    <source>
        <dbReference type="ARBA" id="ARBA00007787"/>
    </source>
</evidence>
<dbReference type="PANTHER" id="PTHR45694:SF18">
    <property type="entry name" value="GLUTAREDOXIN-1-RELATED"/>
    <property type="match status" value="1"/>
</dbReference>
<dbReference type="Pfam" id="PF00462">
    <property type="entry name" value="Glutaredoxin"/>
    <property type="match status" value="1"/>
</dbReference>
<dbReference type="GO" id="GO:0034599">
    <property type="term" value="P:cellular response to oxidative stress"/>
    <property type="evidence" value="ECO:0007669"/>
    <property type="project" value="TreeGrafter"/>
</dbReference>
<name>A0A3B1B393_9ZZZZ</name>
<dbReference type="PROSITE" id="PS51354">
    <property type="entry name" value="GLUTAREDOXIN_2"/>
    <property type="match status" value="1"/>
</dbReference>
<dbReference type="InterPro" id="IPR036249">
    <property type="entry name" value="Thioredoxin-like_sf"/>
</dbReference>
<dbReference type="GO" id="GO:0045454">
    <property type="term" value="P:cell redox homeostasis"/>
    <property type="evidence" value="ECO:0007669"/>
    <property type="project" value="InterPro"/>
</dbReference>
<comment type="similarity">
    <text evidence="1">Belongs to the glutaredoxin family.</text>
</comment>
<keyword evidence="3" id="KW-0249">Electron transport</keyword>
<evidence type="ECO:0000256" key="2">
    <source>
        <dbReference type="ARBA" id="ARBA00022448"/>
    </source>
</evidence>
<dbReference type="EMBL" id="UOFY01000008">
    <property type="protein sequence ID" value="VAX06423.1"/>
    <property type="molecule type" value="Genomic_DNA"/>
</dbReference>
<dbReference type="PRINTS" id="PR00160">
    <property type="entry name" value="GLUTAREDOXIN"/>
</dbReference>
<evidence type="ECO:0000256" key="4">
    <source>
        <dbReference type="ARBA" id="ARBA00023157"/>
    </source>
</evidence>
<accession>A0A3B1B393</accession>
<evidence type="ECO:0000256" key="5">
    <source>
        <dbReference type="ARBA" id="ARBA00023284"/>
    </source>
</evidence>
<keyword evidence="2" id="KW-0813">Transport</keyword>
<dbReference type="NCBIfam" id="TIGR02181">
    <property type="entry name" value="GRX_bact"/>
    <property type="match status" value="1"/>
</dbReference>
<dbReference type="CDD" id="cd03418">
    <property type="entry name" value="GRX_GRXb_1_3_like"/>
    <property type="match status" value="1"/>
</dbReference>
<dbReference type="InterPro" id="IPR002109">
    <property type="entry name" value="Glutaredoxin"/>
</dbReference>
<dbReference type="PROSITE" id="PS00195">
    <property type="entry name" value="GLUTAREDOXIN_1"/>
    <property type="match status" value="1"/>
</dbReference>